<gene>
    <name evidence="2" type="ORF">QIS74_05930</name>
</gene>
<keyword evidence="3" id="KW-1185">Reference proteome</keyword>
<reference evidence="2 3" key="1">
    <citation type="submission" date="2023-04" db="EMBL/GenBank/DDBJ databases">
        <title>Colletotrichum tabacum stain YC1 causing leaf anthracnose on Nicotiana tabacum(L.) cv.</title>
        <authorList>
            <person name="Ji Z."/>
            <person name="Wang M."/>
            <person name="Zhang J."/>
            <person name="Wang N."/>
            <person name="Zhou Z."/>
        </authorList>
    </citation>
    <scope>NUCLEOTIDE SEQUENCE [LARGE SCALE GENOMIC DNA]</scope>
    <source>
        <strain evidence="2 3">YC1</strain>
    </source>
</reference>
<sequence length="297" mass="32852">MGLSPPVFVVLIVLATVVPPLIAGVLLSRFVCRDFRDAAGAVKPRPQRRCFGLRRVRSADSTAAKSLATRAQSYADSWQDLESLRTYRDTPTPSLQYCTSTAGDMASIESEPTDMEFFAHEAEPERPSEIPQPLRVLKRLGSGYGGFDRGGTRNRRRTSAETDESLESGPEPPDEPLVVQPAFPGSISQAHQFKVVDGSTTSIWTAITVSGQVCRPQKEAPSPGIYDSDYESAADKDRYQHAEDPFKYGCIHSMGIQIIPTGRLWVTVKEYSCLRMSIYSSLALHTKQVTFENDRMI</sequence>
<name>A0AAV9TGT6_9PEZI</name>
<feature type="region of interest" description="Disordered" evidence="1">
    <location>
        <begin position="141"/>
        <end position="176"/>
    </location>
</feature>
<accession>A0AAV9TGT6</accession>
<dbReference type="AlphaFoldDB" id="A0AAV9TGT6"/>
<comment type="caution">
    <text evidence="2">The sequence shown here is derived from an EMBL/GenBank/DDBJ whole genome shotgun (WGS) entry which is preliminary data.</text>
</comment>
<proteinExistence type="predicted"/>
<organism evidence="2 3">
    <name type="scientific">Colletotrichum tabaci</name>
    <dbReference type="NCBI Taxonomy" id="1209068"/>
    <lineage>
        <taxon>Eukaryota</taxon>
        <taxon>Fungi</taxon>
        <taxon>Dikarya</taxon>
        <taxon>Ascomycota</taxon>
        <taxon>Pezizomycotina</taxon>
        <taxon>Sordariomycetes</taxon>
        <taxon>Hypocreomycetidae</taxon>
        <taxon>Glomerellales</taxon>
        <taxon>Glomerellaceae</taxon>
        <taxon>Colletotrichum</taxon>
        <taxon>Colletotrichum destructivum species complex</taxon>
    </lineage>
</organism>
<evidence type="ECO:0000313" key="2">
    <source>
        <dbReference type="EMBL" id="KAK6220428.1"/>
    </source>
</evidence>
<dbReference type="EMBL" id="JASAOK010000030">
    <property type="protein sequence ID" value="KAK6220428.1"/>
    <property type="molecule type" value="Genomic_DNA"/>
</dbReference>
<protein>
    <recommendedName>
        <fullName evidence="4">Integral membrane protein</fullName>
    </recommendedName>
</protein>
<evidence type="ECO:0000313" key="3">
    <source>
        <dbReference type="Proteomes" id="UP001327957"/>
    </source>
</evidence>
<evidence type="ECO:0000256" key="1">
    <source>
        <dbReference type="SAM" id="MobiDB-lite"/>
    </source>
</evidence>
<evidence type="ECO:0008006" key="4">
    <source>
        <dbReference type="Google" id="ProtNLM"/>
    </source>
</evidence>
<dbReference type="Proteomes" id="UP001327957">
    <property type="component" value="Unassembled WGS sequence"/>
</dbReference>